<accession>U3C0L5</accession>
<feature type="region of interest" description="Disordered" evidence="3">
    <location>
        <begin position="156"/>
        <end position="206"/>
    </location>
</feature>
<keyword evidence="2" id="KW-0175">Coiled coil</keyword>
<feature type="region of interest" description="Disordered" evidence="3">
    <location>
        <begin position="211"/>
        <end position="230"/>
    </location>
</feature>
<proteinExistence type="predicted"/>
<feature type="region of interest" description="Disordered" evidence="3">
    <location>
        <begin position="742"/>
        <end position="784"/>
    </location>
</feature>
<feature type="compositionally biased region" description="Polar residues" evidence="3">
    <location>
        <begin position="1088"/>
        <end position="1098"/>
    </location>
</feature>
<dbReference type="InterPro" id="IPR038440">
    <property type="entry name" value="FimV_C_sf"/>
</dbReference>
<dbReference type="RefSeq" id="WP_021708836.1">
    <property type="nucleotide sequence ID" value="NZ_BAOB01000018.1"/>
</dbReference>
<feature type="region of interest" description="Disordered" evidence="3">
    <location>
        <begin position="469"/>
        <end position="658"/>
    </location>
</feature>
<feature type="compositionally biased region" description="Polar residues" evidence="3">
    <location>
        <begin position="1061"/>
        <end position="1071"/>
    </location>
</feature>
<keyword evidence="1" id="KW-0802">TPR repeat</keyword>
<sequence length="1308" mass="142958">MHQNYKRLLTSLLLIGATQISSMVQAEGIRLIGPSGEVRSSPSFTEVERASSTPLGSDQPSRFFGPTRSDETLWSIASQLRPSSRVSVQQTLLAFYKINPQAFDNQNIHELIPGSRLRVPSLEQIQSASTEQAIAIMNAHQARLGKTLSVGSATSVGRTASVSQTTPVVNPSQEKAPVDSSTDVPSKSAQTGNAKSLAPTDKKVASVKAVDSPASLEAKPSSTLPELATSAEGQQQVVKLKDKLQATANNTQPPETELSALEEKNHRLRLMLSEVQNEVESLKSSLNDQDRIRAEVEKLLAEERQNMQEQQRLQPSAMDDFLSNGWLVGLVGIIPGALLALLLIWIIGRRKQATSDTPQNSQNLESLAAPAGLAAAGAMSNELAIDDALLNEDDEQGTEQGAANEVKGDAEDVFADLNEDEFDFNLDDGDDPFANISDDGNLNLDLDEQGKTNDIQDDLEADIEAEIKASDAETELDEEDDPLGFDLSDESPSDSLSAEAFSELLASDEPEQELQGGEVEQSMLDDLLASVADDEMTLATSTEEVDNEDKPNEQDLDVQDFDEQSSDVQNTATVDSPSIETTAEQDIDDLLAEFEATNTQEADLQSDPLQEELSTQSSMPETSDLENSSDDESQFENINDDATALLDELLDEHNDDSFDELDSLQELEDIAGLSEEPSLTDDSTELLDELLDFEEDVSLDQEFDPLDELESLTHFDEENSNTDLDEDSVDLLDELLDESALDSHLNAPNDTLSSLNDPLSPLNDEPSEHLPEPNEPSKSNFIDDDFAAELDALLDENAARDDELFQVAEEPELQAQDIMASASAVDERQSADVAQSVDMPQVEATDDIAEETQSSIIPEPEASLSEQLEAELPEVQQPEPEELQAYTPTPNTIENEFGIPQEEDWSFDDSNVESAENTPAQPDRSEQDAAVQEDMANINDLPELEPVNARDTISDSNIDELDLPEFNEQDALDAMSDEPSWSEPDEPVASLENDEELSFDERELPEFDEEDALASMTQNKDIRQDSSQASAVIPELHQSVQQAENDQDALFEVFAHNSELPSSYAQDTQISEPELDQPNNEALGLESFNPSDNVNSSDNFDESAMASLLSETDDIDAFSGTLDNDTIASGGLDLETMLNTGDDWDGFLLSPDDSTSELDIPQDERDVWTTKEGPAQPEIAAENWADQDEVAGLKSEKGLPEQNTNSQANKFMTIDELMAKVDKDGGEFEEQDLNLDVGLNEFPDVIGDIGDIDVDTNAEASGKLDLAKIYLEMNDYKGAVKLLEEAIVYGEDDIRREAKSLIDAIHGR</sequence>
<feature type="compositionally biased region" description="Acidic residues" evidence="3">
    <location>
        <begin position="583"/>
        <end position="592"/>
    </location>
</feature>
<feature type="compositionally biased region" description="Acidic residues" evidence="3">
    <location>
        <begin position="957"/>
        <end position="971"/>
    </location>
</feature>
<feature type="compositionally biased region" description="Low complexity" evidence="3">
    <location>
        <begin position="858"/>
        <end position="867"/>
    </location>
</feature>
<feature type="repeat" description="TPR" evidence="1">
    <location>
        <begin position="1260"/>
        <end position="1293"/>
    </location>
</feature>
<dbReference type="NCBIfam" id="TIGR03504">
    <property type="entry name" value="FimV_Cterm"/>
    <property type="match status" value="1"/>
</dbReference>
<dbReference type="EMBL" id="BATL01000018">
    <property type="protein sequence ID" value="GAD75059.1"/>
    <property type="molecule type" value="Genomic_DNA"/>
</dbReference>
<feature type="compositionally biased region" description="Polar residues" evidence="3">
    <location>
        <begin position="156"/>
        <end position="194"/>
    </location>
</feature>
<feature type="compositionally biased region" description="Acidic residues" evidence="3">
    <location>
        <begin position="623"/>
        <end position="634"/>
    </location>
</feature>
<feature type="compositionally biased region" description="Acidic residues" evidence="3">
    <location>
        <begin position="554"/>
        <end position="565"/>
    </location>
</feature>
<dbReference type="STRING" id="1219077.VAZ01S_018_00350"/>
<dbReference type="Gene3D" id="1.20.58.2200">
    <property type="match status" value="1"/>
</dbReference>
<evidence type="ECO:0000256" key="4">
    <source>
        <dbReference type="SAM" id="Phobius"/>
    </source>
</evidence>
<name>U3C0L5_9VIBR</name>
<dbReference type="InterPro" id="IPR020012">
    <property type="entry name" value="LysM_FimV"/>
</dbReference>
<evidence type="ECO:0000313" key="6">
    <source>
        <dbReference type="Proteomes" id="UP000016567"/>
    </source>
</evidence>
<keyword evidence="4" id="KW-0472">Membrane</keyword>
<evidence type="ECO:0000256" key="2">
    <source>
        <dbReference type="SAM" id="Coils"/>
    </source>
</evidence>
<feature type="compositionally biased region" description="Acidic residues" evidence="3">
    <location>
        <begin position="901"/>
        <end position="911"/>
    </location>
</feature>
<dbReference type="InterPro" id="IPR019734">
    <property type="entry name" value="TPR_rpt"/>
</dbReference>
<dbReference type="NCBIfam" id="TIGR03505">
    <property type="entry name" value="FimV_core"/>
    <property type="match status" value="1"/>
</dbReference>
<comment type="caution">
    <text evidence="5">The sequence shown here is derived from an EMBL/GenBank/DDBJ whole genome shotgun (WGS) entry which is preliminary data.</text>
</comment>
<dbReference type="Proteomes" id="UP000016567">
    <property type="component" value="Unassembled WGS sequence"/>
</dbReference>
<feature type="region of interest" description="Disordered" evidence="3">
    <location>
        <begin position="1061"/>
        <end position="1099"/>
    </location>
</feature>
<feature type="region of interest" description="Disordered" evidence="3">
    <location>
        <begin position="818"/>
        <end position="1030"/>
    </location>
</feature>
<dbReference type="InterPro" id="IPR020011">
    <property type="entry name" value="FimV_C"/>
</dbReference>
<gene>
    <name evidence="5" type="ORF">VAZ01S_018_00350</name>
</gene>
<evidence type="ECO:0000256" key="3">
    <source>
        <dbReference type="SAM" id="MobiDB-lite"/>
    </source>
</evidence>
<dbReference type="eggNOG" id="COG3170">
    <property type="taxonomic scope" value="Bacteria"/>
</dbReference>
<feature type="compositionally biased region" description="Polar residues" evidence="3">
    <location>
        <begin position="38"/>
        <end position="60"/>
    </location>
</feature>
<feature type="compositionally biased region" description="Polar residues" evidence="3">
    <location>
        <begin position="1015"/>
        <end position="1030"/>
    </location>
</feature>
<feature type="region of interest" description="Disordered" evidence="3">
    <location>
        <begin position="38"/>
        <end position="61"/>
    </location>
</feature>
<organism evidence="5 6">
    <name type="scientific">Vibrio azureus NBRC 104587</name>
    <dbReference type="NCBI Taxonomy" id="1219077"/>
    <lineage>
        <taxon>Bacteria</taxon>
        <taxon>Pseudomonadati</taxon>
        <taxon>Pseudomonadota</taxon>
        <taxon>Gammaproteobacteria</taxon>
        <taxon>Vibrionales</taxon>
        <taxon>Vibrionaceae</taxon>
        <taxon>Vibrio</taxon>
    </lineage>
</organism>
<reference evidence="5 6" key="1">
    <citation type="submission" date="2013-09" db="EMBL/GenBank/DDBJ databases">
        <title>Whole genome shotgun sequence of Vibrio azureus NBRC 104587.</title>
        <authorList>
            <person name="Isaki S."/>
            <person name="Hosoyama A."/>
            <person name="Numata M."/>
            <person name="Hashimoto M."/>
            <person name="Hosoyama Y."/>
            <person name="Tsuchikane K."/>
            <person name="Noguchi M."/>
            <person name="Hirakata S."/>
            <person name="Ichikawa N."/>
            <person name="Ohji S."/>
            <person name="Yamazoe A."/>
            <person name="Fujita N."/>
        </authorList>
    </citation>
    <scope>NUCLEOTIDE SEQUENCE [LARGE SCALE GENOMIC DNA]</scope>
    <source>
        <strain evidence="5 6">NBRC 104587</strain>
    </source>
</reference>
<feature type="compositionally biased region" description="Polar residues" evidence="3">
    <location>
        <begin position="566"/>
        <end position="582"/>
    </location>
</feature>
<keyword evidence="6" id="KW-1185">Reference proteome</keyword>
<dbReference type="OrthoDB" id="5298707at2"/>
<feature type="coiled-coil region" evidence="2">
    <location>
        <begin position="258"/>
        <end position="313"/>
    </location>
</feature>
<keyword evidence="4" id="KW-0812">Transmembrane</keyword>
<keyword evidence="4" id="KW-1133">Transmembrane helix</keyword>
<feature type="transmembrane region" description="Helical" evidence="4">
    <location>
        <begin position="326"/>
        <end position="347"/>
    </location>
</feature>
<feature type="compositionally biased region" description="Low complexity" evidence="3">
    <location>
        <begin position="742"/>
        <end position="764"/>
    </location>
</feature>
<protein>
    <submittedName>
        <fullName evidence="5">Uncharacterized protein</fullName>
    </submittedName>
</protein>
<feature type="compositionally biased region" description="Acidic residues" evidence="3">
    <location>
        <begin position="472"/>
        <end position="492"/>
    </location>
</feature>
<dbReference type="PROSITE" id="PS50005">
    <property type="entry name" value="TPR"/>
    <property type="match status" value="1"/>
</dbReference>
<evidence type="ECO:0000313" key="5">
    <source>
        <dbReference type="EMBL" id="GAD75059.1"/>
    </source>
</evidence>
<feature type="compositionally biased region" description="Polar residues" evidence="3">
    <location>
        <begin position="612"/>
        <end position="621"/>
    </location>
</feature>
<evidence type="ECO:0000256" key="1">
    <source>
        <dbReference type="PROSITE-ProRule" id="PRU00339"/>
    </source>
</evidence>